<dbReference type="Pfam" id="PF08352">
    <property type="entry name" value="oligo_HPY"/>
    <property type="match status" value="2"/>
</dbReference>
<dbReference type="Gene3D" id="3.40.50.300">
    <property type="entry name" value="P-loop containing nucleotide triphosphate hydrolases"/>
    <property type="match status" value="2"/>
</dbReference>
<dbReference type="FunFam" id="3.40.50.300:FF:002585">
    <property type="entry name" value="Glutathione import ATP-binding protein GsiA"/>
    <property type="match status" value="1"/>
</dbReference>
<comment type="subcellular location">
    <subcellularLocation>
        <location evidence="1">Cell inner membrane</location>
        <topology evidence="1">Peripheral membrane protein</topology>
    </subcellularLocation>
</comment>
<dbReference type="AlphaFoldDB" id="A0A1U7D5N9"/>
<accession>A0A1U7D5N9</accession>
<evidence type="ECO:0000259" key="5">
    <source>
        <dbReference type="PROSITE" id="PS50893"/>
    </source>
</evidence>
<dbReference type="EMBL" id="CP014796">
    <property type="protein sequence ID" value="APX23418.1"/>
    <property type="molecule type" value="Genomic_DNA"/>
</dbReference>
<name>A0A1U7D5N9_9RHOB</name>
<dbReference type="KEGG" id="tpro:Ga0080559_TMP2622"/>
<organism evidence="6 7">
    <name type="scientific">Salipiger profundus</name>
    <dbReference type="NCBI Taxonomy" id="1229727"/>
    <lineage>
        <taxon>Bacteria</taxon>
        <taxon>Pseudomonadati</taxon>
        <taxon>Pseudomonadota</taxon>
        <taxon>Alphaproteobacteria</taxon>
        <taxon>Rhodobacterales</taxon>
        <taxon>Roseobacteraceae</taxon>
        <taxon>Salipiger</taxon>
    </lineage>
</organism>
<evidence type="ECO:0000256" key="1">
    <source>
        <dbReference type="ARBA" id="ARBA00004417"/>
    </source>
</evidence>
<dbReference type="SMART" id="SM00382">
    <property type="entry name" value="AAA"/>
    <property type="match status" value="2"/>
</dbReference>
<reference evidence="6 7" key="1">
    <citation type="submission" date="2016-03" db="EMBL/GenBank/DDBJ databases">
        <title>Deep-sea bacteria in the southern Pacific.</title>
        <authorList>
            <person name="Tang K."/>
        </authorList>
    </citation>
    <scope>NUCLEOTIDE SEQUENCE [LARGE SCALE GENOMIC DNA]</scope>
    <source>
        <strain evidence="6 7">JLT2016</strain>
    </source>
</reference>
<feature type="domain" description="ABC transporter" evidence="5">
    <location>
        <begin position="9"/>
        <end position="258"/>
    </location>
</feature>
<keyword evidence="3" id="KW-0547">Nucleotide-binding</keyword>
<dbReference type="InterPro" id="IPR017871">
    <property type="entry name" value="ABC_transporter-like_CS"/>
</dbReference>
<evidence type="ECO:0000256" key="2">
    <source>
        <dbReference type="ARBA" id="ARBA00022448"/>
    </source>
</evidence>
<dbReference type="CDD" id="cd03257">
    <property type="entry name" value="ABC_NikE_OppD_transporters"/>
    <property type="match status" value="2"/>
</dbReference>
<evidence type="ECO:0000313" key="7">
    <source>
        <dbReference type="Proteomes" id="UP000186559"/>
    </source>
</evidence>
<dbReference type="GO" id="GO:0005886">
    <property type="term" value="C:plasma membrane"/>
    <property type="evidence" value="ECO:0007669"/>
    <property type="project" value="UniProtKB-SubCell"/>
</dbReference>
<evidence type="ECO:0000256" key="4">
    <source>
        <dbReference type="ARBA" id="ARBA00022840"/>
    </source>
</evidence>
<dbReference type="STRING" id="1229727.Ga0080559_TMP2622"/>
<dbReference type="GO" id="GO:0016887">
    <property type="term" value="F:ATP hydrolysis activity"/>
    <property type="evidence" value="ECO:0007669"/>
    <property type="project" value="InterPro"/>
</dbReference>
<dbReference type="PROSITE" id="PS00211">
    <property type="entry name" value="ABC_TRANSPORTER_1"/>
    <property type="match status" value="1"/>
</dbReference>
<dbReference type="PANTHER" id="PTHR43776">
    <property type="entry name" value="TRANSPORT ATP-BINDING PROTEIN"/>
    <property type="match status" value="1"/>
</dbReference>
<dbReference type="SUPFAM" id="SSF52540">
    <property type="entry name" value="P-loop containing nucleoside triphosphate hydrolases"/>
    <property type="match status" value="2"/>
</dbReference>
<keyword evidence="2" id="KW-0813">Transport</keyword>
<dbReference type="InterPro" id="IPR003439">
    <property type="entry name" value="ABC_transporter-like_ATP-bd"/>
</dbReference>
<dbReference type="InterPro" id="IPR013563">
    <property type="entry name" value="Oligopep_ABC_C"/>
</dbReference>
<sequence length="554" mass="60273">MMTDPRVTVKDLKIGATTDSGRDVEIIRGVSFDIAPGEIIALIGESGSGKTTIALSLMGHTRTGCEIRGGSITLGQDDITAMSERQRAGLRGTKVSYVPQSAAAAFNPSKRIMDQVIEITAIHKLMPRAQAEAKAVELFKALALPHYDTIGDRYPHQVSGGQLQRLAAAMALIGDPELVIFDEPTTALDVTTQIEVLRAFKSVMVQSGISGVYVSHDLAVVAQVADRIIVLKRGEVQEEGTTEQILHDPQHPYTRELMSAFEPKEHVAKVVESRDDHVPILEVSGLCAGYGDMVKGEPAVKILEDINFRLPRGRNLGVIGESGSGKSTLARAVSGILAPYKGDVLVNGHEMRPGLKARSKDELRRSQIVFQLADTALNPAHSIGAILGRPLTFYHGLKGAARERRVIELLDMVHLPANIRHRLPGELSGGQKQRVNFARALAAEPELILCDEITSALDTVVAAAIIDLLKELQRELDLSYMFISHDLSTVEAICDDVLVMYKGRIVEALPARDMVAKAEHPYSRLLISSIPQLDTGWLSSLERDPALVEEFALR</sequence>
<proteinExistence type="predicted"/>
<keyword evidence="7" id="KW-1185">Reference proteome</keyword>
<dbReference type="GO" id="GO:0005524">
    <property type="term" value="F:ATP binding"/>
    <property type="evidence" value="ECO:0007669"/>
    <property type="project" value="UniProtKB-KW"/>
</dbReference>
<evidence type="ECO:0000313" key="6">
    <source>
        <dbReference type="EMBL" id="APX23418.1"/>
    </source>
</evidence>
<dbReference type="Pfam" id="PF00005">
    <property type="entry name" value="ABC_tran"/>
    <property type="match status" value="2"/>
</dbReference>
<evidence type="ECO:0000256" key="3">
    <source>
        <dbReference type="ARBA" id="ARBA00022741"/>
    </source>
</evidence>
<dbReference type="InterPro" id="IPR050319">
    <property type="entry name" value="ABC_transp_ATP-bind"/>
</dbReference>
<keyword evidence="4 6" id="KW-0067">ATP-binding</keyword>
<feature type="domain" description="ABC transporter" evidence="5">
    <location>
        <begin position="288"/>
        <end position="527"/>
    </location>
</feature>
<dbReference type="GO" id="GO:0055085">
    <property type="term" value="P:transmembrane transport"/>
    <property type="evidence" value="ECO:0007669"/>
    <property type="project" value="UniProtKB-ARBA"/>
</dbReference>
<dbReference type="Proteomes" id="UP000186559">
    <property type="component" value="Chromosome"/>
</dbReference>
<dbReference type="InterPro" id="IPR003593">
    <property type="entry name" value="AAA+_ATPase"/>
</dbReference>
<dbReference type="PROSITE" id="PS50893">
    <property type="entry name" value="ABC_TRANSPORTER_2"/>
    <property type="match status" value="2"/>
</dbReference>
<dbReference type="InterPro" id="IPR027417">
    <property type="entry name" value="P-loop_NTPase"/>
</dbReference>
<protein>
    <submittedName>
        <fullName evidence="6">Peptide/nickel transport system ATP-binding protein</fullName>
    </submittedName>
</protein>
<dbReference type="GO" id="GO:0015833">
    <property type="term" value="P:peptide transport"/>
    <property type="evidence" value="ECO:0007669"/>
    <property type="project" value="InterPro"/>
</dbReference>
<gene>
    <name evidence="6" type="ORF">Ga0080559_TMP2622</name>
</gene>